<gene>
    <name evidence="3" type="ORF">NC595_20080</name>
</gene>
<evidence type="ECO:0000313" key="3">
    <source>
        <dbReference type="EMBL" id="MCP1376354.1"/>
    </source>
</evidence>
<sequence length="251" mass="26254">MPRLSLYHAPALALALLCCASPALRAAAPDTADLSGIWRLDDGASNAPAAVEALLRYEATREQSPQLPHPPGSSSTGAGRPANGAGQHHEGIGGGGFGGRGGGMGGGGFGGHAGGMGGGHHGGRHHGGDRPSGDHASAAPTHFATPPWLDDDGVLIVQEEAHALQLRLDSGTQLDLRFGHPAQQGFNGSALVRSFRDAVGVHVEMRYADGSRLTQDWALGADRRHLVLHQRWQLPSLQRPVDFVQVYQRLN</sequence>
<keyword evidence="4" id="KW-1185">Reference proteome</keyword>
<protein>
    <submittedName>
        <fullName evidence="3">Uncharacterized protein</fullName>
    </submittedName>
</protein>
<evidence type="ECO:0000313" key="4">
    <source>
        <dbReference type="Proteomes" id="UP001204615"/>
    </source>
</evidence>
<dbReference type="EMBL" id="JAMZEK010000006">
    <property type="protein sequence ID" value="MCP1376354.1"/>
    <property type="molecule type" value="Genomic_DNA"/>
</dbReference>
<feature type="region of interest" description="Disordered" evidence="1">
    <location>
        <begin position="60"/>
        <end position="145"/>
    </location>
</feature>
<evidence type="ECO:0000256" key="1">
    <source>
        <dbReference type="SAM" id="MobiDB-lite"/>
    </source>
</evidence>
<dbReference type="RefSeq" id="WP_253569194.1">
    <property type="nucleotide sequence ID" value="NZ_JAMZEK010000006.1"/>
</dbReference>
<reference evidence="3 4" key="1">
    <citation type="submission" date="2022-06" db="EMBL/GenBank/DDBJ databases">
        <title>Dyella sp. Sa strain:Sa Genome sequencing.</title>
        <authorList>
            <person name="Park S."/>
        </authorList>
    </citation>
    <scope>NUCLEOTIDE SEQUENCE [LARGE SCALE GENOMIC DNA]</scope>
    <source>
        <strain evidence="3 4">Sa</strain>
    </source>
</reference>
<proteinExistence type="predicted"/>
<keyword evidence="2" id="KW-0732">Signal</keyword>
<organism evidence="3 4">
    <name type="scientific">Dyella lutea</name>
    <dbReference type="NCBI Taxonomy" id="2950441"/>
    <lineage>
        <taxon>Bacteria</taxon>
        <taxon>Pseudomonadati</taxon>
        <taxon>Pseudomonadota</taxon>
        <taxon>Gammaproteobacteria</taxon>
        <taxon>Lysobacterales</taxon>
        <taxon>Rhodanobacteraceae</taxon>
        <taxon>Dyella</taxon>
    </lineage>
</organism>
<dbReference type="Proteomes" id="UP001204615">
    <property type="component" value="Unassembled WGS sequence"/>
</dbReference>
<feature type="compositionally biased region" description="Gly residues" evidence="1">
    <location>
        <begin position="92"/>
        <end position="120"/>
    </location>
</feature>
<feature type="chain" id="PRO_5045484372" evidence="2">
    <location>
        <begin position="27"/>
        <end position="251"/>
    </location>
</feature>
<evidence type="ECO:0000256" key="2">
    <source>
        <dbReference type="SAM" id="SignalP"/>
    </source>
</evidence>
<feature type="compositionally biased region" description="Polar residues" evidence="1">
    <location>
        <begin position="62"/>
        <end position="77"/>
    </location>
</feature>
<accession>A0ABT1FG34</accession>
<feature type="signal peptide" evidence="2">
    <location>
        <begin position="1"/>
        <end position="26"/>
    </location>
</feature>
<name>A0ABT1FG34_9GAMM</name>
<comment type="caution">
    <text evidence="3">The sequence shown here is derived from an EMBL/GenBank/DDBJ whole genome shotgun (WGS) entry which is preliminary data.</text>
</comment>